<dbReference type="EMBL" id="OE841671">
    <property type="protein sequence ID" value="CAD7596754.1"/>
    <property type="molecule type" value="Genomic_DNA"/>
</dbReference>
<feature type="active site" description="Proton donor/acceptor" evidence="9">
    <location>
        <position position="728"/>
    </location>
</feature>
<dbReference type="InterPro" id="IPR016166">
    <property type="entry name" value="FAD-bd_PCMH"/>
</dbReference>
<dbReference type="PANTHER" id="PTHR46568:SF1">
    <property type="entry name" value="ALKYLDIHYDROXYACETONEPHOSPHATE SYNTHASE, PEROXISOMAL"/>
    <property type="match status" value="1"/>
</dbReference>
<dbReference type="GO" id="GO:0008611">
    <property type="term" value="P:ether lipid biosynthetic process"/>
    <property type="evidence" value="ECO:0007669"/>
    <property type="project" value="UniProtKB-UniPathway"/>
</dbReference>
<dbReference type="Pfam" id="PF02913">
    <property type="entry name" value="FAD-oxidase_C"/>
    <property type="match status" value="1"/>
</dbReference>
<keyword evidence="8 13" id="KW-0576">Peroxisome</keyword>
<dbReference type="InterPro" id="IPR016167">
    <property type="entry name" value="FAD-bd_PCMH_sub1"/>
</dbReference>
<dbReference type="EC" id="2.5.1.26" evidence="5 13"/>
<evidence type="ECO:0000256" key="3">
    <source>
        <dbReference type="ARBA" id="ARBA00008000"/>
    </source>
</evidence>
<comment type="pathway">
    <text evidence="2 13">Glycerolipid metabolism; ether lipid biosynthesis.</text>
</comment>
<dbReference type="GO" id="GO:0008609">
    <property type="term" value="F:alkylglycerone-phosphate synthase activity"/>
    <property type="evidence" value="ECO:0007669"/>
    <property type="project" value="UniProtKB-EC"/>
</dbReference>
<evidence type="ECO:0000256" key="8">
    <source>
        <dbReference type="ARBA" id="ARBA00023140"/>
    </source>
</evidence>
<dbReference type="PANTHER" id="PTHR46568">
    <property type="entry name" value="ALKYLDIHYDROXYACETONEPHOSPHATE SYNTHASE, PEROXISOMAL"/>
    <property type="match status" value="1"/>
</dbReference>
<keyword evidence="7 11" id="KW-0274">FAD</keyword>
<feature type="binding site" evidence="10">
    <location>
        <position position="666"/>
    </location>
    <ligand>
        <name>substrate</name>
    </ligand>
</feature>
<gene>
    <name evidence="15" type="ORF">TGEB3V08_LOCUS6505</name>
</gene>
<dbReference type="InterPro" id="IPR016164">
    <property type="entry name" value="FAD-linked_Oxase-like_C"/>
</dbReference>
<dbReference type="InterPro" id="IPR016171">
    <property type="entry name" value="Vanillyl_alc_oxidase_C-sub2"/>
</dbReference>
<evidence type="ECO:0000256" key="11">
    <source>
        <dbReference type="PIRSR" id="PIRSR625650-3"/>
    </source>
</evidence>
<evidence type="ECO:0000256" key="6">
    <source>
        <dbReference type="ARBA" id="ARBA00022630"/>
    </source>
</evidence>
<comment type="subunit">
    <text evidence="4 13">Homodimer.</text>
</comment>
<evidence type="ECO:0000259" key="14">
    <source>
        <dbReference type="PROSITE" id="PS51387"/>
    </source>
</evidence>
<evidence type="ECO:0000256" key="2">
    <source>
        <dbReference type="ARBA" id="ARBA00004670"/>
    </source>
</evidence>
<dbReference type="InterPro" id="IPR016169">
    <property type="entry name" value="FAD-bd_PCMH_sub2"/>
</dbReference>
<sequence>MAGQNGEGLVRSGGKVSEGREYELWKWQDRIEKDLSEVEERVQKKCRGSPGGPLERHLAQLVDKARFLYPPLTEEEVTAMAISQYPVEVHRNLITKRTLSVEELRKILKRLDEVDMTGVWRFQAQRSLLDTEKVGVDLGQEVGRTLEIETGSPPGTYYPEFVVEVEGQSVSCWFDTGAAVSDISAELVELLHRKFPCLLVPQLTIVGATKWRSKKVSVKFLAEVIYPIGNLPLIYFTQWVKDVFDLDLSTKNVSEPLPRSEDLPGPRLEPGFLSALEALGLPHSLSGVDRLVRAHGHTLNDMFMLREGRFPRIPDLVVWPGCHDDVVKLVQLAHTHDVVLIPFGGGTSVSGAVSCPSNDPRTILSLDTSQMNRILWVDKENLVACCESGIVGQDLERQLQEQGLTTGHEPDSYEFSSLGGWVATRASGMKKNVYGNIEDLLVNVRMVTPTGVLQKQCRGPRISCGPDFNHIVLGSEGTLGVITEVILKVRPLPSCKKYGSIVFPNFESGVLCMREIARQVRPHPLSSVVHERDGETGKASSFSPVLYMSEMARLVHNEPVCPQRCQPASIRLMDNEQFKFGQALRPVPSYMGLMLDGLKKFYITTIKKFDVDTMCVATLLFEGDHKQVAAQENKIYEIVVKFGGIPAGEKNGERGYMLTFVIAYIRDLGLEHNIVAESFETSVPWDRTLSLCRNVKHCIAEQCKALGIQHFMTSCRVTQTYDVGSCVYFYFGFKWTGLFNPLGLYESLEARAREEIIASGGSISHHHGVGKMRARWYQQQVSDTGVRLYQATKSSLDPKNIFASGNLLASKL</sequence>
<feature type="domain" description="FAD-binding PCMH-type" evidence="14">
    <location>
        <begin position="310"/>
        <end position="492"/>
    </location>
</feature>
<feature type="binding site" evidence="11">
    <location>
        <begin position="476"/>
        <end position="482"/>
    </location>
    <ligand>
        <name>FAD</name>
        <dbReference type="ChEBI" id="CHEBI:57692"/>
    </ligand>
</feature>
<comment type="subcellular location">
    <subcellularLocation>
        <location evidence="1 13">Peroxisome</location>
    </subcellularLocation>
</comment>
<evidence type="ECO:0000256" key="4">
    <source>
        <dbReference type="ARBA" id="ARBA00011738"/>
    </source>
</evidence>
<feature type="binding site" evidence="11">
    <location>
        <begin position="342"/>
        <end position="348"/>
    </location>
    <ligand>
        <name>FAD</name>
        <dbReference type="ChEBI" id="CHEBI:57692"/>
    </ligand>
</feature>
<reference evidence="15" key="1">
    <citation type="submission" date="2020-11" db="EMBL/GenBank/DDBJ databases">
        <authorList>
            <person name="Tran Van P."/>
        </authorList>
    </citation>
    <scope>NUCLEOTIDE SEQUENCE</scope>
</reference>
<dbReference type="UniPathway" id="UPA00781"/>
<evidence type="ECO:0000313" key="15">
    <source>
        <dbReference type="EMBL" id="CAD7596754.1"/>
    </source>
</evidence>
<evidence type="ECO:0000256" key="12">
    <source>
        <dbReference type="PIRSR" id="PIRSR625650-4"/>
    </source>
</evidence>
<keyword evidence="13" id="KW-0443">Lipid metabolism</keyword>
<evidence type="ECO:0000256" key="13">
    <source>
        <dbReference type="RuleBase" id="RU363113"/>
    </source>
</evidence>
<dbReference type="GO" id="GO:0005777">
    <property type="term" value="C:peroxisome"/>
    <property type="evidence" value="ECO:0007669"/>
    <property type="project" value="UniProtKB-SubCell"/>
</dbReference>
<evidence type="ECO:0000256" key="7">
    <source>
        <dbReference type="ARBA" id="ARBA00022827"/>
    </source>
</evidence>
<dbReference type="SUPFAM" id="SSF56176">
    <property type="entry name" value="FAD-binding/transporter-associated domain-like"/>
    <property type="match status" value="1"/>
</dbReference>
<evidence type="ECO:0000256" key="10">
    <source>
        <dbReference type="PIRSR" id="PIRSR625650-2"/>
    </source>
</evidence>
<keyword evidence="6 13" id="KW-0285">Flavoprotein</keyword>
<dbReference type="Gene3D" id="3.30.43.10">
    <property type="entry name" value="Uridine Diphospho-n-acetylenolpyruvylglucosamine Reductase, domain 2"/>
    <property type="match status" value="1"/>
</dbReference>
<dbReference type="GO" id="GO:0071949">
    <property type="term" value="F:FAD binding"/>
    <property type="evidence" value="ECO:0007669"/>
    <property type="project" value="InterPro"/>
</dbReference>
<dbReference type="AlphaFoldDB" id="A0A7R9JZY1"/>
<accession>A0A7R9JZY1</accession>
<dbReference type="InterPro" id="IPR006094">
    <property type="entry name" value="Oxid_FAD_bind_N"/>
</dbReference>
<dbReference type="InterPro" id="IPR025650">
    <property type="entry name" value="Alkyl-DHAP_Synthase"/>
</dbReference>
<evidence type="ECO:0000256" key="1">
    <source>
        <dbReference type="ARBA" id="ARBA00004275"/>
    </source>
</evidence>
<dbReference type="Gene3D" id="3.30.300.330">
    <property type="match status" value="1"/>
</dbReference>
<dbReference type="InterPro" id="IPR036318">
    <property type="entry name" value="FAD-bd_PCMH-like_sf"/>
</dbReference>
<evidence type="ECO:0000256" key="9">
    <source>
        <dbReference type="PIRSR" id="PIRSR625650-1"/>
    </source>
</evidence>
<dbReference type="Gene3D" id="3.30.70.3450">
    <property type="match status" value="1"/>
</dbReference>
<name>A0A7R9JZY1_TIMGE</name>
<dbReference type="Gene3D" id="1.10.45.10">
    <property type="entry name" value="Vanillyl-alcohol Oxidase, Chain A, domain 4"/>
    <property type="match status" value="1"/>
</dbReference>
<comment type="cofactor">
    <cofactor evidence="11 13">
        <name>FAD</name>
        <dbReference type="ChEBI" id="CHEBI:57692"/>
    </cofactor>
</comment>
<comment type="function">
    <text evidence="13">Catalyzes the exchange of an acyl for a long-chain alkyl group and the formation of the ether bond in the biosynthesis of ether phospholipids.</text>
</comment>
<proteinExistence type="inferred from homology"/>
<evidence type="ECO:0000256" key="5">
    <source>
        <dbReference type="ARBA" id="ARBA00012385"/>
    </source>
</evidence>
<comment type="similarity">
    <text evidence="3 13">Belongs to the FAD-binding oxidoreductase/transferase type 4 family.</text>
</comment>
<keyword evidence="13" id="KW-0444">Lipid biosynthesis</keyword>
<keyword evidence="13" id="KW-0808">Transferase</keyword>
<dbReference type="Gene3D" id="3.30.465.10">
    <property type="match status" value="1"/>
</dbReference>
<dbReference type="Pfam" id="PF01565">
    <property type="entry name" value="FAD_binding_4"/>
    <property type="match status" value="1"/>
</dbReference>
<comment type="catalytic activity">
    <reaction evidence="13">
        <text>a long chain fatty alcohol + a 1-acylglycerone 3-phosphate = a 1-O-alkylglycerone 3-phosphate + a long-chain fatty acid + H(+)</text>
        <dbReference type="Rhea" id="RHEA:36171"/>
        <dbReference type="ChEBI" id="CHEBI:15378"/>
        <dbReference type="ChEBI" id="CHEBI:17135"/>
        <dbReference type="ChEBI" id="CHEBI:57534"/>
        <dbReference type="ChEBI" id="CHEBI:57560"/>
        <dbReference type="ChEBI" id="CHEBI:73315"/>
        <dbReference type="EC" id="2.5.1.26"/>
    </reaction>
</comment>
<dbReference type="PROSITE" id="PS51387">
    <property type="entry name" value="FAD_PCMH"/>
    <property type="match status" value="1"/>
</dbReference>
<dbReference type="InterPro" id="IPR004113">
    <property type="entry name" value="FAD-bd_oxidored_4_C"/>
</dbReference>
<organism evidence="15">
    <name type="scientific">Timema genevievae</name>
    <name type="common">Walking stick</name>
    <dbReference type="NCBI Taxonomy" id="629358"/>
    <lineage>
        <taxon>Eukaryota</taxon>
        <taxon>Metazoa</taxon>
        <taxon>Ecdysozoa</taxon>
        <taxon>Arthropoda</taxon>
        <taxon>Hexapoda</taxon>
        <taxon>Insecta</taxon>
        <taxon>Pterygota</taxon>
        <taxon>Neoptera</taxon>
        <taxon>Polyneoptera</taxon>
        <taxon>Phasmatodea</taxon>
        <taxon>Timematodea</taxon>
        <taxon>Timematoidea</taxon>
        <taxon>Timematidae</taxon>
        <taxon>Timema</taxon>
    </lineage>
</organism>
<feature type="site" description="Important for enzyme activity" evidence="12">
    <location>
        <position position="571"/>
    </location>
</feature>
<feature type="binding site" evidence="11">
    <location>
        <begin position="424"/>
        <end position="427"/>
    </location>
    <ligand>
        <name>FAD</name>
        <dbReference type="ChEBI" id="CHEBI:57692"/>
    </ligand>
</feature>
<dbReference type="SUPFAM" id="SSF55103">
    <property type="entry name" value="FAD-linked oxidases, C-terminal domain"/>
    <property type="match status" value="1"/>
</dbReference>
<protein>
    <recommendedName>
        <fullName evidence="5 13">Alkylglycerone-phosphate synthase</fullName>
        <shortName evidence="13">Alkyl-DHAP synthase</shortName>
        <ecNumber evidence="5 13">2.5.1.26</ecNumber>
    </recommendedName>
</protein>